<organism evidence="1 2">
    <name type="scientific">Mucuna pruriens</name>
    <name type="common">Velvet bean</name>
    <name type="synonym">Dolichos pruriens</name>
    <dbReference type="NCBI Taxonomy" id="157652"/>
    <lineage>
        <taxon>Eukaryota</taxon>
        <taxon>Viridiplantae</taxon>
        <taxon>Streptophyta</taxon>
        <taxon>Embryophyta</taxon>
        <taxon>Tracheophyta</taxon>
        <taxon>Spermatophyta</taxon>
        <taxon>Magnoliopsida</taxon>
        <taxon>eudicotyledons</taxon>
        <taxon>Gunneridae</taxon>
        <taxon>Pentapetalae</taxon>
        <taxon>rosids</taxon>
        <taxon>fabids</taxon>
        <taxon>Fabales</taxon>
        <taxon>Fabaceae</taxon>
        <taxon>Papilionoideae</taxon>
        <taxon>50 kb inversion clade</taxon>
        <taxon>NPAAA clade</taxon>
        <taxon>indigoferoid/millettioid clade</taxon>
        <taxon>Phaseoleae</taxon>
        <taxon>Mucuna</taxon>
    </lineage>
</organism>
<dbReference type="EMBL" id="QJKJ01003786">
    <property type="protein sequence ID" value="RDX96877.1"/>
    <property type="molecule type" value="Genomic_DNA"/>
</dbReference>
<evidence type="ECO:0000313" key="1">
    <source>
        <dbReference type="EMBL" id="RDX96877.1"/>
    </source>
</evidence>
<comment type="caution">
    <text evidence="1">The sequence shown here is derived from an EMBL/GenBank/DDBJ whole genome shotgun (WGS) entry which is preliminary data.</text>
</comment>
<accession>A0A371H254</accession>
<feature type="non-terminal residue" evidence="1">
    <location>
        <position position="1"/>
    </location>
</feature>
<proteinExistence type="predicted"/>
<sequence>MEVPLPKGWRGIYPDQYNNTSNPDEHLAKYVTQVNMFNRVGLTLVHPTIHQLDRLIRDAKTEVQYTIFDQLCSPPHSRSPGQPMTGQK</sequence>
<keyword evidence="2" id="KW-1185">Reference proteome</keyword>
<dbReference type="OrthoDB" id="1436372at2759"/>
<dbReference type="Proteomes" id="UP000257109">
    <property type="component" value="Unassembled WGS sequence"/>
</dbReference>
<gene>
    <name evidence="1" type="ORF">CR513_20413</name>
</gene>
<protein>
    <submittedName>
        <fullName evidence="1">Uncharacterized protein</fullName>
    </submittedName>
</protein>
<reference evidence="1" key="1">
    <citation type="submission" date="2018-05" db="EMBL/GenBank/DDBJ databases">
        <title>Draft genome of Mucuna pruriens seed.</title>
        <authorList>
            <person name="Nnadi N.E."/>
            <person name="Vos R."/>
            <person name="Hasami M.H."/>
            <person name="Devisetty U.K."/>
            <person name="Aguiy J.C."/>
        </authorList>
    </citation>
    <scope>NUCLEOTIDE SEQUENCE [LARGE SCALE GENOMIC DNA]</scope>
    <source>
        <strain evidence="1">JCA_2017</strain>
    </source>
</reference>
<evidence type="ECO:0000313" key="2">
    <source>
        <dbReference type="Proteomes" id="UP000257109"/>
    </source>
</evidence>
<name>A0A371H254_MUCPR</name>
<dbReference type="AlphaFoldDB" id="A0A371H254"/>